<evidence type="ECO:0000256" key="1">
    <source>
        <dbReference type="SAM" id="Phobius"/>
    </source>
</evidence>
<name>A0A3N5YQK2_9ALTE</name>
<feature type="transmembrane region" description="Helical" evidence="1">
    <location>
        <begin position="422"/>
        <end position="443"/>
    </location>
</feature>
<keyword evidence="1" id="KW-0812">Transmembrane</keyword>
<dbReference type="InterPro" id="IPR025738">
    <property type="entry name" value="BatD"/>
</dbReference>
<gene>
    <name evidence="2" type="ORF">DRW07_03330</name>
</gene>
<dbReference type="Proteomes" id="UP000275281">
    <property type="component" value="Unassembled WGS sequence"/>
</dbReference>
<keyword evidence="1" id="KW-1133">Transmembrane helix</keyword>
<dbReference type="EMBL" id="RPOK01000001">
    <property type="protein sequence ID" value="RPJ68451.1"/>
    <property type="molecule type" value="Genomic_DNA"/>
</dbReference>
<sequence length="565" mass="62942">MVRTYFNGLIGLVLCLLFTSRVIALEVTATVDKNPVLLDEAITLIVKATGDVDREAFQSDSLLKDFVVGNTSVSSQTQMINFDTTRTTTWRTILFPKQEGTFTIPSIEIMGERTQPIDIRVLPVPTTSTQEQRDFFVTAELDRNRVYVQQHVTYTVKLYMATNIERGSLQSPEMENGRIEQVGDDKQYSDIVNGKRFQIIERTFVLIPEQSGQFTIQAPIFSGEVLATNTRQSFGFFNRTRNITRRGPLLTLDVKPIPSSIDGAWLPSKYVEITESWPDNKEFVVGEPITRTLTLTVEGQTEEQLPEIPQIYPPSVKTYQDQAETKSAQQEGRILAQRIESTAIIPTQEGSMVLPGVEVPWFNVETQQIEVASIPAKTVQVNPAVGLQTSQAAPVTTLSPSLPEPEETQPLVDTSQASPSILIWQVLSGVFALLWLITLAAWWTGRTAPQQAPVKQRRNQTQRADKKALLAALKQADTAQLQPLLWQWLNDTLGQSFSSLHDALAHPEAHEIKMHYAALTASKFSPSTSTWTPDNFAQAITTLEKKLATRTTQEDGTLPSLYPAA</sequence>
<dbReference type="RefSeq" id="WP_124026452.1">
    <property type="nucleotide sequence ID" value="NZ_JBHRSN010000005.1"/>
</dbReference>
<comment type="caution">
    <text evidence="2">The sequence shown here is derived from an EMBL/GenBank/DDBJ whole genome shotgun (WGS) entry which is preliminary data.</text>
</comment>
<dbReference type="PANTHER" id="PTHR40940:SF1">
    <property type="entry name" value="PROTEIN BATD"/>
    <property type="match status" value="1"/>
</dbReference>
<proteinExistence type="predicted"/>
<organism evidence="2 3">
    <name type="scientific">Alteromonas sediminis</name>
    <dbReference type="NCBI Taxonomy" id="2259342"/>
    <lineage>
        <taxon>Bacteria</taxon>
        <taxon>Pseudomonadati</taxon>
        <taxon>Pseudomonadota</taxon>
        <taxon>Gammaproteobacteria</taxon>
        <taxon>Alteromonadales</taxon>
        <taxon>Alteromonadaceae</taxon>
        <taxon>Alteromonas/Salinimonas group</taxon>
        <taxon>Alteromonas</taxon>
    </lineage>
</organism>
<dbReference type="OrthoDB" id="5293418at2"/>
<dbReference type="AlphaFoldDB" id="A0A3N5YQK2"/>
<evidence type="ECO:0000313" key="3">
    <source>
        <dbReference type="Proteomes" id="UP000275281"/>
    </source>
</evidence>
<accession>A0A3N5YQK2</accession>
<evidence type="ECO:0000313" key="2">
    <source>
        <dbReference type="EMBL" id="RPJ68451.1"/>
    </source>
</evidence>
<dbReference type="Pfam" id="PF13584">
    <property type="entry name" value="BatD"/>
    <property type="match status" value="2"/>
</dbReference>
<keyword evidence="1" id="KW-0472">Membrane</keyword>
<reference evidence="2 3" key="1">
    <citation type="submission" date="2018-11" db="EMBL/GenBank/DDBJ databases">
        <authorList>
            <person name="Ye M.-Q."/>
            <person name="Du Z.-J."/>
        </authorList>
    </citation>
    <scope>NUCLEOTIDE SEQUENCE [LARGE SCALE GENOMIC DNA]</scope>
    <source>
        <strain evidence="2 3">U0105</strain>
    </source>
</reference>
<protein>
    <submittedName>
        <fullName evidence="2">Protein BatD</fullName>
    </submittedName>
</protein>
<keyword evidence="3" id="KW-1185">Reference proteome</keyword>
<dbReference type="PANTHER" id="PTHR40940">
    <property type="entry name" value="PROTEIN BATD-RELATED"/>
    <property type="match status" value="1"/>
</dbReference>